<sequence>MLLSMEPTAEFISEATRTERLLRELHLLNRETGIELSLPSSGYINTFFITLKASKGAYLGYRLTFILDLPRRWPQLPPRFLCGYRGMFHPNISPDGRVCLNLLRDDYEPSYTLVSLVLALLCLVEEPGVEHPLNLDAAKAVERGEWKKIVSAHLQHEQVTNTSPLLGEQPVGQA</sequence>
<keyword evidence="4" id="KW-0547">Nucleotide-binding</keyword>
<dbReference type="AlphaFoldDB" id="A0A132NUJ4"/>
<dbReference type="SUPFAM" id="SSF54495">
    <property type="entry name" value="UBC-like"/>
    <property type="match status" value="1"/>
</dbReference>
<dbReference type="Pfam" id="PF00179">
    <property type="entry name" value="UQ_con"/>
    <property type="match status" value="1"/>
</dbReference>
<dbReference type="InterPro" id="IPR023313">
    <property type="entry name" value="UBQ-conjugating_AS"/>
</dbReference>
<dbReference type="InterPro" id="IPR000608">
    <property type="entry name" value="UBC"/>
</dbReference>
<name>A0A132NUJ4_GIAIN</name>
<dbReference type="InterPro" id="IPR016135">
    <property type="entry name" value="UBQ-conjugating_enzyme/RWD"/>
</dbReference>
<evidence type="ECO:0000256" key="3">
    <source>
        <dbReference type="PROSITE-ProRule" id="PRU10133"/>
    </source>
</evidence>
<dbReference type="GO" id="GO:0016740">
    <property type="term" value="F:transferase activity"/>
    <property type="evidence" value="ECO:0007669"/>
    <property type="project" value="UniProtKB-KW"/>
</dbReference>
<dbReference type="PROSITE" id="PS00183">
    <property type="entry name" value="UBC_1"/>
    <property type="match status" value="1"/>
</dbReference>
<comment type="caution">
    <text evidence="6">The sequence shown here is derived from an EMBL/GenBank/DDBJ whole genome shotgun (WGS) entry which is preliminary data.</text>
</comment>
<evidence type="ECO:0000313" key="6">
    <source>
        <dbReference type="EMBL" id="KWX13753.1"/>
    </source>
</evidence>
<dbReference type="PROSITE" id="PS50127">
    <property type="entry name" value="UBC_2"/>
    <property type="match status" value="1"/>
</dbReference>
<reference evidence="6 7" key="1">
    <citation type="journal article" date="2015" name="Mol. Biochem. Parasitol.">
        <title>Identification of polymorphic genes for use in assemblage B genotyping assays through comparative genomics of multiple assemblage B Giardia duodenalis isolates.</title>
        <authorList>
            <person name="Wielinga C."/>
            <person name="Thompson R.C."/>
            <person name="Monis P."/>
            <person name="Ryan U."/>
        </authorList>
    </citation>
    <scope>NUCLEOTIDE SEQUENCE [LARGE SCALE GENOMIC DNA]</scope>
    <source>
        <strain evidence="6 7">BAH15c1</strain>
    </source>
</reference>
<dbReference type="VEuPathDB" id="GiardiaDB:QR46_2245"/>
<dbReference type="GO" id="GO:0005524">
    <property type="term" value="F:ATP binding"/>
    <property type="evidence" value="ECO:0007669"/>
    <property type="project" value="UniProtKB-UniRule"/>
</dbReference>
<organism evidence="6 7">
    <name type="scientific">Giardia duodenalis assemblage B</name>
    <dbReference type="NCBI Taxonomy" id="1394984"/>
    <lineage>
        <taxon>Eukaryota</taxon>
        <taxon>Metamonada</taxon>
        <taxon>Diplomonadida</taxon>
        <taxon>Hexamitidae</taxon>
        <taxon>Giardiinae</taxon>
        <taxon>Giardia</taxon>
    </lineage>
</organism>
<accession>A0A132NUJ4</accession>
<proteinExistence type="inferred from homology"/>
<dbReference type="OrthoDB" id="10249039at2759"/>
<dbReference type="CDD" id="cd23794">
    <property type="entry name" value="UBCc_UBE2F_UBE2M"/>
    <property type="match status" value="1"/>
</dbReference>
<dbReference type="SMART" id="SM00212">
    <property type="entry name" value="UBCc"/>
    <property type="match status" value="1"/>
</dbReference>
<keyword evidence="4" id="KW-0067">ATP-binding</keyword>
<keyword evidence="1" id="KW-0808">Transferase</keyword>
<gene>
    <name evidence="6" type="ORF">QR46_2245</name>
</gene>
<dbReference type="PANTHER" id="PTHR24067">
    <property type="entry name" value="UBIQUITIN-CONJUGATING ENZYME E2"/>
    <property type="match status" value="1"/>
</dbReference>
<feature type="active site" description="Glycyl thioester intermediate" evidence="3">
    <location>
        <position position="99"/>
    </location>
</feature>
<dbReference type="InterPro" id="IPR050113">
    <property type="entry name" value="Ub_conjugating_enzyme"/>
</dbReference>
<evidence type="ECO:0000256" key="1">
    <source>
        <dbReference type="ARBA" id="ARBA00022679"/>
    </source>
</evidence>
<feature type="domain" description="UBC core" evidence="5">
    <location>
        <begin position="16"/>
        <end position="164"/>
    </location>
</feature>
<dbReference type="Proteomes" id="UP000070089">
    <property type="component" value="Unassembled WGS sequence"/>
</dbReference>
<comment type="similarity">
    <text evidence="4">Belongs to the ubiquitin-conjugating enzyme family.</text>
</comment>
<evidence type="ECO:0000313" key="7">
    <source>
        <dbReference type="Proteomes" id="UP000070089"/>
    </source>
</evidence>
<dbReference type="EMBL" id="JXTI01000057">
    <property type="protein sequence ID" value="KWX13753.1"/>
    <property type="molecule type" value="Genomic_DNA"/>
</dbReference>
<evidence type="ECO:0000256" key="4">
    <source>
        <dbReference type="RuleBase" id="RU362109"/>
    </source>
</evidence>
<protein>
    <submittedName>
        <fullName evidence="6">Ubiquitin-conjugating enzyme E2-21.2 kDa</fullName>
    </submittedName>
</protein>
<dbReference type="Gene3D" id="3.10.110.10">
    <property type="entry name" value="Ubiquitin Conjugating Enzyme"/>
    <property type="match status" value="1"/>
</dbReference>
<evidence type="ECO:0000259" key="5">
    <source>
        <dbReference type="PROSITE" id="PS50127"/>
    </source>
</evidence>
<keyword evidence="2 4" id="KW-0833">Ubl conjugation pathway</keyword>
<evidence type="ECO:0000256" key="2">
    <source>
        <dbReference type="ARBA" id="ARBA00022786"/>
    </source>
</evidence>